<organism evidence="2">
    <name type="scientific">Tanacetum cinerariifolium</name>
    <name type="common">Dalmatian daisy</name>
    <name type="synonym">Chrysanthemum cinerariifolium</name>
    <dbReference type="NCBI Taxonomy" id="118510"/>
    <lineage>
        <taxon>Eukaryota</taxon>
        <taxon>Viridiplantae</taxon>
        <taxon>Streptophyta</taxon>
        <taxon>Embryophyta</taxon>
        <taxon>Tracheophyta</taxon>
        <taxon>Spermatophyta</taxon>
        <taxon>Magnoliopsida</taxon>
        <taxon>eudicotyledons</taxon>
        <taxon>Gunneridae</taxon>
        <taxon>Pentapetalae</taxon>
        <taxon>asterids</taxon>
        <taxon>campanulids</taxon>
        <taxon>Asterales</taxon>
        <taxon>Asteraceae</taxon>
        <taxon>Asteroideae</taxon>
        <taxon>Anthemideae</taxon>
        <taxon>Anthemidinae</taxon>
        <taxon>Tanacetum</taxon>
    </lineage>
</organism>
<feature type="region of interest" description="Disordered" evidence="1">
    <location>
        <begin position="108"/>
        <end position="136"/>
    </location>
</feature>
<dbReference type="EMBL" id="BKCJ010408019">
    <property type="protein sequence ID" value="GFA34440.1"/>
    <property type="molecule type" value="Genomic_DNA"/>
</dbReference>
<comment type="caution">
    <text evidence="2">The sequence shown here is derived from an EMBL/GenBank/DDBJ whole genome shotgun (WGS) entry which is preliminary data.</text>
</comment>
<protein>
    <submittedName>
        <fullName evidence="2">Uncharacterized protein</fullName>
    </submittedName>
</protein>
<proteinExistence type="predicted"/>
<reference evidence="2" key="1">
    <citation type="journal article" date="2019" name="Sci. Rep.">
        <title>Draft genome of Tanacetum cinerariifolium, the natural source of mosquito coil.</title>
        <authorList>
            <person name="Yamashiro T."/>
            <person name="Shiraishi A."/>
            <person name="Satake H."/>
            <person name="Nakayama K."/>
        </authorList>
    </citation>
    <scope>NUCLEOTIDE SEQUENCE</scope>
</reference>
<evidence type="ECO:0000313" key="2">
    <source>
        <dbReference type="EMBL" id="GFA34440.1"/>
    </source>
</evidence>
<name>A0A699JFX6_TANCI</name>
<sequence>MLHYSIVEGIYNHLQKIGNPMSEAFMILCIAHTIPKEYSPYLFKFIETCEEPMLMEIYELLCKAEDDLRVKLGKIKKRKADEEHGYKIGKGFEYIRDLELAKKEKELQEEGTHCSGDDCSTTSSSKRDEARSSSYA</sequence>
<evidence type="ECO:0000256" key="1">
    <source>
        <dbReference type="SAM" id="MobiDB-lite"/>
    </source>
</evidence>
<accession>A0A699JFX6</accession>
<gene>
    <name evidence="2" type="ORF">Tci_606412</name>
</gene>
<dbReference type="AlphaFoldDB" id="A0A699JFX6"/>
<feature type="compositionally biased region" description="Basic and acidic residues" evidence="1">
    <location>
        <begin position="125"/>
        <end position="136"/>
    </location>
</feature>